<dbReference type="EMBL" id="CP007035">
    <property type="protein sequence ID" value="AHF15969.1"/>
    <property type="molecule type" value="Genomic_DNA"/>
</dbReference>
<dbReference type="AlphaFoldDB" id="W0F392"/>
<dbReference type="PANTHER" id="PTHR18964">
    <property type="entry name" value="ROK (REPRESSOR, ORF, KINASE) FAMILY"/>
    <property type="match status" value="1"/>
</dbReference>
<dbReference type="SUPFAM" id="SSF53067">
    <property type="entry name" value="Actin-like ATPase domain"/>
    <property type="match status" value="1"/>
</dbReference>
<keyword evidence="2" id="KW-1185">Reference proteome</keyword>
<dbReference type="Pfam" id="PF00480">
    <property type="entry name" value="ROK"/>
    <property type="match status" value="1"/>
</dbReference>
<dbReference type="Gene3D" id="3.30.420.40">
    <property type="match status" value="2"/>
</dbReference>
<sequence length="240" mass="26421">MRIFSLKTAEMGAITLAIDIGGSKVKASTLNEKGQLVHDYIKLPTPDPATPQNLIQTIKELVKGFTYDRIAAGFPGYVRDNIVHTAPNLGSKYWDKVDLATLLTKALGKPARVVNDADMLGLGCIKENGFEMMITLGTGFGTAFFLNGKLLPHLEIGQHPCFDSKTYDHCIGQKAYDALGKKDWNKRLEKILKILKTTFNYDHLFIGGGNAKKITFELDATMSIVTNEDGIDGGVQLWKQ</sequence>
<name>W0F392_9BACT</name>
<evidence type="ECO:0000313" key="1">
    <source>
        <dbReference type="EMBL" id="AHF15969.1"/>
    </source>
</evidence>
<dbReference type="eggNOG" id="COG1940">
    <property type="taxonomic scope" value="Bacteria"/>
</dbReference>
<evidence type="ECO:0000313" key="2">
    <source>
        <dbReference type="Proteomes" id="UP000003586"/>
    </source>
</evidence>
<accession>W0F392</accession>
<dbReference type="HOGENOM" id="CLU_065796_1_0_10"/>
<dbReference type="InterPro" id="IPR000600">
    <property type="entry name" value="ROK"/>
</dbReference>
<proteinExistence type="predicted"/>
<dbReference type="InterPro" id="IPR043129">
    <property type="entry name" value="ATPase_NBD"/>
</dbReference>
<protein>
    <submittedName>
        <fullName evidence="1">Plasmid partitioning protein ParA</fullName>
    </submittedName>
</protein>
<dbReference type="STRING" id="929713.NIASO_14020"/>
<dbReference type="KEGG" id="nso:NIASO_14020"/>
<dbReference type="PANTHER" id="PTHR18964:SF146">
    <property type="entry name" value="POLYPHOSPHATE GLUCOKINASE"/>
    <property type="match status" value="1"/>
</dbReference>
<reference evidence="1 2" key="1">
    <citation type="submission" date="2013-12" db="EMBL/GenBank/DDBJ databases">
        <authorList>
            <consortium name="DOE Joint Genome Institute"/>
            <person name="Eisen J."/>
            <person name="Huntemann M."/>
            <person name="Han J."/>
            <person name="Chen A."/>
            <person name="Kyrpides N."/>
            <person name="Mavromatis K."/>
            <person name="Markowitz V."/>
            <person name="Palaniappan K."/>
            <person name="Ivanova N."/>
            <person name="Schaumberg A."/>
            <person name="Pati A."/>
            <person name="Liolios K."/>
            <person name="Nordberg H.P."/>
            <person name="Cantor M.N."/>
            <person name="Hua S.X."/>
            <person name="Woyke T."/>
        </authorList>
    </citation>
    <scope>NUCLEOTIDE SEQUENCE [LARGE SCALE GENOMIC DNA]</scope>
    <source>
        <strain evidence="2">DSM 19437</strain>
    </source>
</reference>
<gene>
    <name evidence="1" type="ORF">NIASO_14020</name>
</gene>
<organism evidence="1 2">
    <name type="scientific">Niabella soli DSM 19437</name>
    <dbReference type="NCBI Taxonomy" id="929713"/>
    <lineage>
        <taxon>Bacteria</taxon>
        <taxon>Pseudomonadati</taxon>
        <taxon>Bacteroidota</taxon>
        <taxon>Chitinophagia</taxon>
        <taxon>Chitinophagales</taxon>
        <taxon>Chitinophagaceae</taxon>
        <taxon>Niabella</taxon>
    </lineage>
</organism>
<dbReference type="Proteomes" id="UP000003586">
    <property type="component" value="Chromosome"/>
</dbReference>